<dbReference type="InterPro" id="IPR015943">
    <property type="entry name" value="WD40/YVTN_repeat-like_dom_sf"/>
</dbReference>
<evidence type="ECO:0000259" key="5">
    <source>
        <dbReference type="Pfam" id="PF13676"/>
    </source>
</evidence>
<keyword evidence="4" id="KW-1133">Transmembrane helix</keyword>
<dbReference type="SUPFAM" id="SSF52200">
    <property type="entry name" value="Toll/Interleukin receptor TIR domain"/>
    <property type="match status" value="1"/>
</dbReference>
<sequence>MQESYRYWAFISYSHHDRVWARWLHRRFESYRVPRRLLGREHAGAAVPRRLYPIFRDRDELPSSADLGGVVQRALVESRFLIVICSGRAAASRWVNEEVESFKKLGREERILCFKIDASEQCFVPALLRHYDADGQPTGRVTEPLAADATPTADGRDAATLKLIAGMIGVGYDELHRRERRRRLLRQFATACAALVLVALAGAGWHWQQVEKRAALAAQALQTRIEHLYEAGRNEMLAHDEARAAVYLNEAHGLGVDTPALRYLLGRAMQVVDAMRLRIPTPSPVIQAHLGPDDRQAYAIGDDRVLRAYDARTGHAEYALDLAPLPAFLSGYGNGGHVIWIDSRHEQAPRRRLRLLDAASGRTLAQYAAGDDALGIAMNPLDDSETHVAYVAADASITVAALAGGSRRIAGSYAATAFCHDGRSLLTARLDGIVELRDAADARLRRRFDGLRGHPSVLASTAGCGLVAAGTSDGEVRVWDAQTGAVRMSSGHREPITNLMFSADGSRLLSVAHAAASVWDMRSGALIDAARLRGGGNGILMRADGREIGQLVEGRLVISDVGSGLDLYTLDGHQGSPNVFQFATDGDRLISGGADGALLIWALPDRPVTTIGTAPEGYAPPTAVSDDGRQLFAGDASGGSLWSRAPLQRLHHYADELGVLSTAAFSGDGRALAMAARDGDIEIVDTDSSATTHRYTAGARPTALHFDAAAHYLSADLIGDGLTIWKLASDEPQLQLAAGEAHATAMAPDASLLAVGGHGVVRLRDLAAQRWRWSVRLPIDHDADADVTVLAFSADGRRLLATAKRAQAFVLDATSGQLLSQVRDASSAYFTSGRFDAAGTQIVLGDWGNLAYLWRPRDQRWLSLSGHTSAVEAVSFTADGALAMSAGNDGAIRVWDSATGELLDAFVAHDDLIQWNGARFTPDGKAIISSGRDGRARLWTLAREDRSATNLARDLRCRASWRVVGDALAQGAADVSACSAAAGP</sequence>
<evidence type="ECO:0000256" key="3">
    <source>
        <dbReference type="PROSITE-ProRule" id="PRU00221"/>
    </source>
</evidence>
<dbReference type="Gene3D" id="3.40.50.10140">
    <property type="entry name" value="Toll/interleukin-1 receptor homology (TIR) domain"/>
    <property type="match status" value="1"/>
</dbReference>
<keyword evidence="4" id="KW-0812">Transmembrane</keyword>
<keyword evidence="2" id="KW-0677">Repeat</keyword>
<reference evidence="6 7" key="1">
    <citation type="journal article" date="2014" name="Int. J. Syst. Evol. Microbiol.">
        <title>Solimonas terrae sp. nov., isolated from soil.</title>
        <authorList>
            <person name="Kim S.J."/>
            <person name="Moon J.Y."/>
            <person name="Weon H.Y."/>
            <person name="Ahn J.H."/>
            <person name="Chen W.M."/>
            <person name="Kwon S.W."/>
        </authorList>
    </citation>
    <scope>NUCLEOTIDE SEQUENCE [LARGE SCALE GENOMIC DNA]</scope>
    <source>
        <strain evidence="6 7">KIS83-12</strain>
    </source>
</reference>
<dbReference type="Pfam" id="PF00400">
    <property type="entry name" value="WD40"/>
    <property type="match status" value="3"/>
</dbReference>
<feature type="repeat" description="WD" evidence="3">
    <location>
        <begin position="570"/>
        <end position="601"/>
    </location>
</feature>
<dbReference type="RefSeq" id="WP_166261223.1">
    <property type="nucleotide sequence ID" value="NZ_JAAMOW010000011.1"/>
</dbReference>
<feature type="repeat" description="WD" evidence="3">
    <location>
        <begin position="920"/>
        <end position="949"/>
    </location>
</feature>
<dbReference type="InterPro" id="IPR035897">
    <property type="entry name" value="Toll_tir_struct_dom_sf"/>
</dbReference>
<keyword evidence="4" id="KW-0472">Membrane</keyword>
<dbReference type="Gene3D" id="2.130.10.10">
    <property type="entry name" value="YVTN repeat-like/Quinoprotein amine dehydrogenase"/>
    <property type="match status" value="4"/>
</dbReference>
<organism evidence="6 7">
    <name type="scientific">Solimonas terrae</name>
    <dbReference type="NCBI Taxonomy" id="1396819"/>
    <lineage>
        <taxon>Bacteria</taxon>
        <taxon>Pseudomonadati</taxon>
        <taxon>Pseudomonadota</taxon>
        <taxon>Gammaproteobacteria</taxon>
        <taxon>Nevskiales</taxon>
        <taxon>Nevskiaceae</taxon>
        <taxon>Solimonas</taxon>
    </lineage>
</organism>
<comment type="caution">
    <text evidence="6">The sequence shown here is derived from an EMBL/GenBank/DDBJ whole genome shotgun (WGS) entry which is preliminary data.</text>
</comment>
<feature type="domain" description="TIR" evidence="5">
    <location>
        <begin position="10"/>
        <end position="125"/>
    </location>
</feature>
<dbReference type="InterPro" id="IPR011047">
    <property type="entry name" value="Quinoprotein_ADH-like_sf"/>
</dbReference>
<dbReference type="GO" id="GO:0007165">
    <property type="term" value="P:signal transduction"/>
    <property type="evidence" value="ECO:0007669"/>
    <property type="project" value="InterPro"/>
</dbReference>
<dbReference type="InterPro" id="IPR001680">
    <property type="entry name" value="WD40_rpt"/>
</dbReference>
<dbReference type="InterPro" id="IPR000157">
    <property type="entry name" value="TIR_dom"/>
</dbReference>
<evidence type="ECO:0000256" key="2">
    <source>
        <dbReference type="ARBA" id="ARBA00022737"/>
    </source>
</evidence>
<dbReference type="SUPFAM" id="SSF50978">
    <property type="entry name" value="WD40 repeat-like"/>
    <property type="match status" value="1"/>
</dbReference>
<dbReference type="Proteomes" id="UP000472676">
    <property type="component" value="Unassembled WGS sequence"/>
</dbReference>
<evidence type="ECO:0000313" key="6">
    <source>
        <dbReference type="EMBL" id="NGY06864.1"/>
    </source>
</evidence>
<dbReference type="PROSITE" id="PS00678">
    <property type="entry name" value="WD_REPEATS_1"/>
    <property type="match status" value="1"/>
</dbReference>
<accession>A0A6M2BWU0</accession>
<name>A0A6M2BWU0_9GAMM</name>
<dbReference type="PANTHER" id="PTHR19848">
    <property type="entry name" value="WD40 REPEAT PROTEIN"/>
    <property type="match status" value="1"/>
</dbReference>
<keyword evidence="1 3" id="KW-0853">WD repeat</keyword>
<dbReference type="SUPFAM" id="SSF82171">
    <property type="entry name" value="DPP6 N-terminal domain-like"/>
    <property type="match status" value="1"/>
</dbReference>
<proteinExistence type="predicted"/>
<dbReference type="PANTHER" id="PTHR19848:SF8">
    <property type="entry name" value="F-BOX AND WD REPEAT DOMAIN CONTAINING 7"/>
    <property type="match status" value="1"/>
</dbReference>
<feature type="repeat" description="WD" evidence="3">
    <location>
        <begin position="466"/>
        <end position="489"/>
    </location>
</feature>
<feature type="transmembrane region" description="Helical" evidence="4">
    <location>
        <begin position="188"/>
        <end position="207"/>
    </location>
</feature>
<dbReference type="PROSITE" id="PS50294">
    <property type="entry name" value="WD_REPEATS_REGION"/>
    <property type="match status" value="2"/>
</dbReference>
<dbReference type="Pfam" id="PF13676">
    <property type="entry name" value="TIR_2"/>
    <property type="match status" value="1"/>
</dbReference>
<keyword evidence="7" id="KW-1185">Reference proteome</keyword>
<gene>
    <name evidence="6" type="ORF">G7Y85_18990</name>
</gene>
<feature type="repeat" description="WD" evidence="3">
    <location>
        <begin position="864"/>
        <end position="905"/>
    </location>
</feature>
<dbReference type="AlphaFoldDB" id="A0A6M2BWU0"/>
<evidence type="ECO:0000256" key="4">
    <source>
        <dbReference type="SAM" id="Phobius"/>
    </source>
</evidence>
<dbReference type="PROSITE" id="PS50082">
    <property type="entry name" value="WD_REPEATS_2"/>
    <property type="match status" value="4"/>
</dbReference>
<evidence type="ECO:0000313" key="7">
    <source>
        <dbReference type="Proteomes" id="UP000472676"/>
    </source>
</evidence>
<dbReference type="SUPFAM" id="SSF50998">
    <property type="entry name" value="Quinoprotein alcohol dehydrogenase-like"/>
    <property type="match status" value="1"/>
</dbReference>
<protein>
    <submittedName>
        <fullName evidence="6">TIR domain-containing protein</fullName>
    </submittedName>
</protein>
<dbReference type="InterPro" id="IPR019775">
    <property type="entry name" value="WD40_repeat_CS"/>
</dbReference>
<dbReference type="EMBL" id="JAAMOW010000011">
    <property type="protein sequence ID" value="NGY06864.1"/>
    <property type="molecule type" value="Genomic_DNA"/>
</dbReference>
<dbReference type="SMART" id="SM00320">
    <property type="entry name" value="WD40"/>
    <property type="match status" value="9"/>
</dbReference>
<evidence type="ECO:0000256" key="1">
    <source>
        <dbReference type="ARBA" id="ARBA00022574"/>
    </source>
</evidence>
<dbReference type="InterPro" id="IPR036322">
    <property type="entry name" value="WD40_repeat_dom_sf"/>
</dbReference>